<dbReference type="SMART" id="SM00228">
    <property type="entry name" value="PDZ"/>
    <property type="match status" value="1"/>
</dbReference>
<dbReference type="InterPro" id="IPR035963">
    <property type="entry name" value="FERM_2"/>
</dbReference>
<dbReference type="Gene3D" id="2.30.42.10">
    <property type="match status" value="1"/>
</dbReference>
<accession>A0A8T2P714</accession>
<dbReference type="OrthoDB" id="5859304at2759"/>
<organism evidence="3 4">
    <name type="scientific">Albula glossodonta</name>
    <name type="common">roundjaw bonefish</name>
    <dbReference type="NCBI Taxonomy" id="121402"/>
    <lineage>
        <taxon>Eukaryota</taxon>
        <taxon>Metazoa</taxon>
        <taxon>Chordata</taxon>
        <taxon>Craniata</taxon>
        <taxon>Vertebrata</taxon>
        <taxon>Euteleostomi</taxon>
        <taxon>Actinopterygii</taxon>
        <taxon>Neopterygii</taxon>
        <taxon>Teleostei</taxon>
        <taxon>Albuliformes</taxon>
        <taxon>Albulidae</taxon>
        <taxon>Albula</taxon>
    </lineage>
</organism>
<dbReference type="Pfam" id="PF00595">
    <property type="entry name" value="PDZ"/>
    <property type="match status" value="1"/>
</dbReference>
<feature type="domain" description="PDZ" evidence="2">
    <location>
        <begin position="119"/>
        <end position="182"/>
    </location>
</feature>
<gene>
    <name evidence="3" type="ORF">JZ751_027746</name>
</gene>
<evidence type="ECO:0000259" key="2">
    <source>
        <dbReference type="PROSITE" id="PS50106"/>
    </source>
</evidence>
<feature type="domain" description="FERM" evidence="1">
    <location>
        <begin position="238"/>
        <end position="592"/>
    </location>
</feature>
<dbReference type="FunFam" id="2.30.42.10:FF:000053">
    <property type="entry name" value="FERM and PDZ domain-containing protein 4"/>
    <property type="match status" value="1"/>
</dbReference>
<dbReference type="Pfam" id="PF00373">
    <property type="entry name" value="FERM_M"/>
    <property type="match status" value="1"/>
</dbReference>
<reference evidence="3" key="1">
    <citation type="thesis" date="2021" institute="BYU ScholarsArchive" country="Provo, UT, USA">
        <title>Applications of and Algorithms for Genome Assembly and Genomic Analyses with an Emphasis on Marine Teleosts.</title>
        <authorList>
            <person name="Pickett B.D."/>
        </authorList>
    </citation>
    <scope>NUCLEOTIDE SEQUENCE</scope>
    <source>
        <strain evidence="3">HI-2016</strain>
    </source>
</reference>
<dbReference type="AlphaFoldDB" id="A0A8T2P714"/>
<dbReference type="InterPro" id="IPR000299">
    <property type="entry name" value="FERM_domain"/>
</dbReference>
<dbReference type="SUPFAM" id="SSF47031">
    <property type="entry name" value="Second domain of FERM"/>
    <property type="match status" value="1"/>
</dbReference>
<dbReference type="SUPFAM" id="SSF54236">
    <property type="entry name" value="Ubiquitin-like"/>
    <property type="match status" value="1"/>
</dbReference>
<dbReference type="SUPFAM" id="SSF50156">
    <property type="entry name" value="PDZ domain-like"/>
    <property type="match status" value="1"/>
</dbReference>
<dbReference type="InterPro" id="IPR014352">
    <property type="entry name" value="FERM/acyl-CoA-bd_prot_sf"/>
</dbReference>
<dbReference type="SMART" id="SM00295">
    <property type="entry name" value="B41"/>
    <property type="match status" value="1"/>
</dbReference>
<dbReference type="CDD" id="cd06769">
    <property type="entry name" value="PDZ_FRMPD1_3_4-like"/>
    <property type="match status" value="1"/>
</dbReference>
<dbReference type="Gene3D" id="1.20.80.10">
    <property type="match status" value="1"/>
</dbReference>
<dbReference type="InterPro" id="IPR019749">
    <property type="entry name" value="Band_41_domain"/>
</dbReference>
<evidence type="ECO:0000313" key="4">
    <source>
        <dbReference type="Proteomes" id="UP000824540"/>
    </source>
</evidence>
<sequence length="592" mass="66199">MDRLPHYEGAGQGAALQVEKCVGPSASPPGLMPNYGYLIPDLTTLHSSGGLIRKDIDHKDAEEETNMQCDSWPCFLKLQEQRMAGRTEIMQFSWATALHSSLEEVGVDGGLFVPPPPRKVDMRRDPVLGFGFVAGSEKPVVVRSVTPGGPSEGKLIPGDQIIMINDEAVSTAPRERVIDLVRFEDGAKGSMAPQRCRQSPKSAFISAAKKAKLKSNPVKVRFAEEEAVKDNSLLFMPNVLKVYLENGQTKSFRFDSNTSIKDVILTLQEKLSIKSIEHFSLMLEQRAEGTASKLLLLHEQEMLSQVTQRPGSHKMKCFFRISFVPKDPVDLLRRDAVAFEYLYVQSCNDVVLERFGSELKYDMALRLAALQMYILTVTTKQTQKVSLKYIEKEWGLALFLPPAVLSSMKEKNIKKALTHILKTNQNLVPPGKKLWFLRDQTGGSWIFRKSVKEAPLCWSVMLIVTLMGGTASCGRLASNLKDSMHQSTLTALQAKVHYLKYLSDLRLYGGRVFKSTLLQGEKHTEVTLLLGPRYGISHVINTKTNLVALLADFSHVNRIEMFTEDEKNVRVELHVLDVKVSGPPILKEDMLI</sequence>
<dbReference type="InterPro" id="IPR011993">
    <property type="entry name" value="PH-like_dom_sf"/>
</dbReference>
<dbReference type="InterPro" id="IPR001478">
    <property type="entry name" value="PDZ"/>
</dbReference>
<dbReference type="FunFam" id="3.10.20.90:FF:000203">
    <property type="entry name" value="FERM and PDZ domain containing 1"/>
    <property type="match status" value="1"/>
</dbReference>
<dbReference type="PANTHER" id="PTHR46221:SF4">
    <property type="entry name" value="FERM AND PDZ DOMAIN-CONTAINING PROTEIN 4"/>
    <property type="match status" value="1"/>
</dbReference>
<dbReference type="InterPro" id="IPR029071">
    <property type="entry name" value="Ubiquitin-like_domsf"/>
</dbReference>
<dbReference type="InterPro" id="IPR019748">
    <property type="entry name" value="FERM_central"/>
</dbReference>
<evidence type="ECO:0000313" key="3">
    <source>
        <dbReference type="EMBL" id="KAG9349303.1"/>
    </source>
</evidence>
<dbReference type="InterPro" id="IPR036034">
    <property type="entry name" value="PDZ_sf"/>
</dbReference>
<name>A0A8T2P714_9TELE</name>
<dbReference type="PANTHER" id="PTHR46221">
    <property type="entry name" value="FERM AND PDZ DOMAIN-CONTAINING PROTEIN FAMILY MEMBER"/>
    <property type="match status" value="1"/>
</dbReference>
<dbReference type="EMBL" id="JAFBMS010000009">
    <property type="protein sequence ID" value="KAG9349303.1"/>
    <property type="molecule type" value="Genomic_DNA"/>
</dbReference>
<dbReference type="Proteomes" id="UP000824540">
    <property type="component" value="Unassembled WGS sequence"/>
</dbReference>
<dbReference type="CDD" id="cd14473">
    <property type="entry name" value="FERM_B-lobe"/>
    <property type="match status" value="1"/>
</dbReference>
<evidence type="ECO:0000259" key="1">
    <source>
        <dbReference type="PROSITE" id="PS50057"/>
    </source>
</evidence>
<protein>
    <recommendedName>
        <fullName evidence="5">FERM and PDZ domain-containing protein 4</fullName>
    </recommendedName>
</protein>
<keyword evidence="4" id="KW-1185">Reference proteome</keyword>
<dbReference type="SUPFAM" id="SSF50729">
    <property type="entry name" value="PH domain-like"/>
    <property type="match status" value="1"/>
</dbReference>
<dbReference type="PROSITE" id="PS50106">
    <property type="entry name" value="PDZ"/>
    <property type="match status" value="1"/>
</dbReference>
<dbReference type="PROSITE" id="PS50057">
    <property type="entry name" value="FERM_3"/>
    <property type="match status" value="1"/>
</dbReference>
<dbReference type="Pfam" id="PF21989">
    <property type="entry name" value="RA_2"/>
    <property type="match status" value="1"/>
</dbReference>
<dbReference type="Gene3D" id="3.10.20.90">
    <property type="entry name" value="Phosphatidylinositol 3-kinase Catalytic Subunit, Chain A, domain 1"/>
    <property type="match status" value="1"/>
</dbReference>
<dbReference type="Gene3D" id="2.30.29.30">
    <property type="entry name" value="Pleckstrin-homology domain (PH domain)/Phosphotyrosine-binding domain (PTB)"/>
    <property type="match status" value="1"/>
</dbReference>
<proteinExistence type="predicted"/>
<comment type="caution">
    <text evidence="3">The sequence shown here is derived from an EMBL/GenBank/DDBJ whole genome shotgun (WGS) entry which is preliminary data.</text>
</comment>
<evidence type="ECO:0008006" key="5">
    <source>
        <dbReference type="Google" id="ProtNLM"/>
    </source>
</evidence>